<dbReference type="InterPro" id="IPR027417">
    <property type="entry name" value="P-loop_NTPase"/>
</dbReference>
<dbReference type="GO" id="GO:0006355">
    <property type="term" value="P:regulation of DNA-templated transcription"/>
    <property type="evidence" value="ECO:0007669"/>
    <property type="project" value="InterPro"/>
</dbReference>
<dbReference type="Gene3D" id="3.40.50.300">
    <property type="entry name" value="P-loop containing nucleotide triphosphate hydrolases"/>
    <property type="match status" value="1"/>
</dbReference>
<name>A0AAU7QGT8_9GAMM</name>
<keyword evidence="1" id="KW-0547">Nucleotide-binding</keyword>
<evidence type="ECO:0000259" key="3">
    <source>
        <dbReference type="PROSITE" id="PS50045"/>
    </source>
</evidence>
<dbReference type="Pfam" id="PF00158">
    <property type="entry name" value="Sigma54_activat"/>
    <property type="match status" value="1"/>
</dbReference>
<protein>
    <submittedName>
        <fullName evidence="4">Sigma 54-interacting transcriptional regulator</fullName>
    </submittedName>
</protein>
<dbReference type="InterPro" id="IPR025943">
    <property type="entry name" value="Sigma_54_int_dom_ATP-bd_2"/>
</dbReference>
<dbReference type="PANTHER" id="PTHR32071">
    <property type="entry name" value="TRANSCRIPTIONAL REGULATORY PROTEIN"/>
    <property type="match status" value="1"/>
</dbReference>
<dbReference type="CDD" id="cd00009">
    <property type="entry name" value="AAA"/>
    <property type="match status" value="1"/>
</dbReference>
<dbReference type="AlphaFoldDB" id="A0AAU7QGT8"/>
<accession>A0AAU7QGT8</accession>
<evidence type="ECO:0000256" key="2">
    <source>
        <dbReference type="ARBA" id="ARBA00022840"/>
    </source>
</evidence>
<evidence type="ECO:0000313" key="4">
    <source>
        <dbReference type="EMBL" id="XBS71371.1"/>
    </source>
</evidence>
<organism evidence="4">
    <name type="scientific">Acerihabitans sp. KWT182</name>
    <dbReference type="NCBI Taxonomy" id="3157919"/>
    <lineage>
        <taxon>Bacteria</taxon>
        <taxon>Pseudomonadati</taxon>
        <taxon>Pseudomonadota</taxon>
        <taxon>Gammaproteobacteria</taxon>
        <taxon>Enterobacterales</taxon>
        <taxon>Pectobacteriaceae</taxon>
        <taxon>Acerihabitans</taxon>
    </lineage>
</organism>
<keyword evidence="2" id="KW-0067">ATP-binding</keyword>
<sequence length="116" mass="12963">MKRGAFTGATCGRAGFFEQADGGTLFLDEIGDLPFEAQAKLLRVLQQKEIVRLGGTKAVCVNVRVIAATNADLDKKIAEKHFREDLYYRLNLIPIHLAPLRKRAADIPILIEYFFA</sequence>
<dbReference type="EMBL" id="CP157947">
    <property type="protein sequence ID" value="XBS71371.1"/>
    <property type="molecule type" value="Genomic_DNA"/>
</dbReference>
<dbReference type="SUPFAM" id="SSF52540">
    <property type="entry name" value="P-loop containing nucleoside triphosphate hydrolases"/>
    <property type="match status" value="1"/>
</dbReference>
<evidence type="ECO:0000256" key="1">
    <source>
        <dbReference type="ARBA" id="ARBA00022741"/>
    </source>
</evidence>
<dbReference type="InterPro" id="IPR002078">
    <property type="entry name" value="Sigma_54_int"/>
</dbReference>
<dbReference type="GO" id="GO:0005524">
    <property type="term" value="F:ATP binding"/>
    <property type="evidence" value="ECO:0007669"/>
    <property type="project" value="UniProtKB-KW"/>
</dbReference>
<reference evidence="4" key="1">
    <citation type="submission" date="2024-06" db="EMBL/GenBank/DDBJ databases">
        <authorList>
            <person name="Coelho C."/>
            <person name="Bento M."/>
            <person name="Garcia E."/>
            <person name="Camelo A."/>
            <person name="Brandao I."/>
            <person name="Espirito Santo C."/>
            <person name="Trovao J."/>
            <person name="Verissimo A."/>
            <person name="Costa J."/>
            <person name="Tiago I."/>
        </authorList>
    </citation>
    <scope>NUCLEOTIDE SEQUENCE</scope>
    <source>
        <strain evidence="4">KWT182</strain>
    </source>
</reference>
<proteinExistence type="predicted"/>
<dbReference type="PROSITE" id="PS50045">
    <property type="entry name" value="SIGMA54_INTERACT_4"/>
    <property type="match status" value="1"/>
</dbReference>
<gene>
    <name evidence="4" type="ORF">ABK905_10775</name>
</gene>
<feature type="domain" description="Sigma-54 factor interaction" evidence="3">
    <location>
        <begin position="1"/>
        <end position="116"/>
    </location>
</feature>
<dbReference type="PROSITE" id="PS00676">
    <property type="entry name" value="SIGMA54_INTERACT_2"/>
    <property type="match status" value="1"/>
</dbReference>